<organism evidence="2 3">
    <name type="scientific">Candidatus Abyssobacteria bacterium SURF_17</name>
    <dbReference type="NCBI Taxonomy" id="2093361"/>
    <lineage>
        <taxon>Bacteria</taxon>
        <taxon>Pseudomonadati</taxon>
        <taxon>Candidatus Hydrogenedentota</taxon>
        <taxon>Candidatus Abyssobacteria</taxon>
    </lineage>
</organism>
<reference evidence="2 3" key="1">
    <citation type="journal article" date="2017" name="ISME J.">
        <title>Energy and carbon metabolisms in a deep terrestrial subsurface fluid microbial community.</title>
        <authorList>
            <person name="Momper L."/>
            <person name="Jungbluth S.P."/>
            <person name="Lee M.D."/>
            <person name="Amend J.P."/>
        </authorList>
    </citation>
    <scope>NUCLEOTIDE SEQUENCE [LARGE SCALE GENOMIC DNA]</scope>
    <source>
        <strain evidence="2">SURF_17</strain>
    </source>
</reference>
<feature type="transmembrane region" description="Helical" evidence="1">
    <location>
        <begin position="12"/>
        <end position="33"/>
    </location>
</feature>
<evidence type="ECO:0000256" key="1">
    <source>
        <dbReference type="SAM" id="Phobius"/>
    </source>
</evidence>
<evidence type="ECO:0000313" key="3">
    <source>
        <dbReference type="Proteomes" id="UP000285961"/>
    </source>
</evidence>
<keyword evidence="1" id="KW-0472">Membrane</keyword>
<dbReference type="EMBL" id="QZKI01000089">
    <property type="protein sequence ID" value="RJP68751.1"/>
    <property type="molecule type" value="Genomic_DNA"/>
</dbReference>
<dbReference type="AlphaFoldDB" id="A0A419EW57"/>
<keyword evidence="1" id="KW-1133">Transmembrane helix</keyword>
<feature type="transmembrane region" description="Helical" evidence="1">
    <location>
        <begin position="39"/>
        <end position="59"/>
    </location>
</feature>
<keyword evidence="1" id="KW-0812">Transmembrane</keyword>
<evidence type="ECO:0000313" key="2">
    <source>
        <dbReference type="EMBL" id="RJP68751.1"/>
    </source>
</evidence>
<sequence length="86" mass="9158">MRTSLKLLEQGALILAGGVVTAFLGFDTAYAYVDPGAGGLTYQIIVIALAIIVSYVVLIKGNVTKIFKKGARTESANKEKEEEGDH</sequence>
<gene>
    <name evidence="2" type="ORF">C4532_12305</name>
</gene>
<comment type="caution">
    <text evidence="2">The sequence shown here is derived from an EMBL/GenBank/DDBJ whole genome shotgun (WGS) entry which is preliminary data.</text>
</comment>
<proteinExistence type="predicted"/>
<dbReference type="Proteomes" id="UP000285961">
    <property type="component" value="Unassembled WGS sequence"/>
</dbReference>
<accession>A0A419EW57</accession>
<protein>
    <submittedName>
        <fullName evidence="2">Uncharacterized protein</fullName>
    </submittedName>
</protein>
<name>A0A419EW57_9BACT</name>